<dbReference type="EMBL" id="FOXR01000038">
    <property type="protein sequence ID" value="SFQ39856.1"/>
    <property type="molecule type" value="Genomic_DNA"/>
</dbReference>
<keyword evidence="3" id="KW-1185">Reference proteome</keyword>
<dbReference type="Gene3D" id="3.40.50.2000">
    <property type="entry name" value="Glycogen Phosphorylase B"/>
    <property type="match status" value="2"/>
</dbReference>
<dbReference type="GO" id="GO:0016757">
    <property type="term" value="F:glycosyltransferase activity"/>
    <property type="evidence" value="ECO:0007669"/>
    <property type="project" value="InterPro"/>
</dbReference>
<dbReference type="Pfam" id="PF00534">
    <property type="entry name" value="Glycos_transf_1"/>
    <property type="match status" value="1"/>
</dbReference>
<evidence type="ECO:0000313" key="2">
    <source>
        <dbReference type="EMBL" id="SFQ39856.1"/>
    </source>
</evidence>
<organism evidence="2 3">
    <name type="scientific">Caldicoprobacter faecalis</name>
    <dbReference type="NCBI Taxonomy" id="937334"/>
    <lineage>
        <taxon>Bacteria</taxon>
        <taxon>Bacillati</taxon>
        <taxon>Bacillota</taxon>
        <taxon>Clostridia</taxon>
        <taxon>Caldicoprobacterales</taxon>
        <taxon>Caldicoprobacteraceae</taxon>
        <taxon>Caldicoprobacter</taxon>
    </lineage>
</organism>
<dbReference type="AlphaFoldDB" id="A0A1I5Y6M0"/>
<gene>
    <name evidence="2" type="ORF">SAMN05444406_1388</name>
</gene>
<evidence type="ECO:0000259" key="1">
    <source>
        <dbReference type="Pfam" id="PF00534"/>
    </source>
</evidence>
<keyword evidence="2" id="KW-0808">Transferase</keyword>
<reference evidence="2 3" key="1">
    <citation type="submission" date="2016-10" db="EMBL/GenBank/DDBJ databases">
        <authorList>
            <person name="de Groot N.N."/>
        </authorList>
    </citation>
    <scope>NUCLEOTIDE SEQUENCE [LARGE SCALE GENOMIC DNA]</scope>
    <source>
        <strain evidence="2 3">DSM 20678</strain>
    </source>
</reference>
<accession>A0A1I5Y6M0</accession>
<dbReference type="OrthoDB" id="9813214at2"/>
<dbReference type="RefSeq" id="WP_092282747.1">
    <property type="nucleotide sequence ID" value="NZ_FOXR01000038.1"/>
</dbReference>
<dbReference type="Proteomes" id="UP000198577">
    <property type="component" value="Unassembled WGS sequence"/>
</dbReference>
<dbReference type="SUPFAM" id="SSF53756">
    <property type="entry name" value="UDP-Glycosyltransferase/glycogen phosphorylase"/>
    <property type="match status" value="1"/>
</dbReference>
<sequence length="349" mass="40212">MKYSFAFIGSVSTEKNLGGETVKNQLITKYFIENGIQVYVIDVEAYKPYTVRNRIALFLRILSVFLSRNVKSVIISKSYSGAIKILKLAKCFNIFKKRVYYVVIGGTIVRKVRENPNLNKLLKAVTRIYVEGKTMARDLITLGIRNVEWLPNFKEIPEIREVKKRTPRIPLRAVFVSRMTKEKGVLFLLECLDEINSQNVKITIDFYGPFENIEFKEMFFEKIRNSNYAFYQGVLDFQSENAYTKLAEYDLFIFPTCWVGEGFPGALIDAMIAGLPIVASDAGFNGEIVTDEIGYLFKTNDKENFKDVLLRVLDDPQQLVEKSKNAMAQATKYDYKQVLKTLCRDIMRE</sequence>
<name>A0A1I5Y6M0_9FIRM</name>
<feature type="domain" description="Glycosyl transferase family 1" evidence="1">
    <location>
        <begin position="171"/>
        <end position="326"/>
    </location>
</feature>
<proteinExistence type="predicted"/>
<evidence type="ECO:0000313" key="3">
    <source>
        <dbReference type="Proteomes" id="UP000198577"/>
    </source>
</evidence>
<protein>
    <submittedName>
        <fullName evidence="2">Glycosyltransferase involved in cell wall bisynthesis</fullName>
    </submittedName>
</protein>
<dbReference type="CDD" id="cd03801">
    <property type="entry name" value="GT4_PimA-like"/>
    <property type="match status" value="1"/>
</dbReference>
<dbReference type="PANTHER" id="PTHR12526">
    <property type="entry name" value="GLYCOSYLTRANSFERASE"/>
    <property type="match status" value="1"/>
</dbReference>
<dbReference type="STRING" id="937334.SAMN05444406_1388"/>
<dbReference type="InterPro" id="IPR001296">
    <property type="entry name" value="Glyco_trans_1"/>
</dbReference>
<dbReference type="PANTHER" id="PTHR12526:SF630">
    <property type="entry name" value="GLYCOSYLTRANSFERASE"/>
    <property type="match status" value="1"/>
</dbReference>